<dbReference type="CDD" id="cd07377">
    <property type="entry name" value="WHTH_GntR"/>
    <property type="match status" value="1"/>
</dbReference>
<evidence type="ECO:0000256" key="1">
    <source>
        <dbReference type="ARBA" id="ARBA00005384"/>
    </source>
</evidence>
<dbReference type="GO" id="GO:0030170">
    <property type="term" value="F:pyridoxal phosphate binding"/>
    <property type="evidence" value="ECO:0007669"/>
    <property type="project" value="InterPro"/>
</dbReference>
<dbReference type="Proteomes" id="UP000033411">
    <property type="component" value="Unassembled WGS sequence"/>
</dbReference>
<reference evidence="7 8" key="1">
    <citation type="submission" date="2015-03" db="EMBL/GenBank/DDBJ databases">
        <authorList>
            <person name="Lepp D."/>
            <person name="Hassan Y.I."/>
            <person name="Li X.-Z."/>
            <person name="Zhou T."/>
        </authorList>
    </citation>
    <scope>NUCLEOTIDE SEQUENCE [LARGE SCALE GENOMIC DNA]</scope>
    <source>
        <strain evidence="7 8">E84</strain>
    </source>
</reference>
<comment type="similarity">
    <text evidence="1">In the C-terminal section; belongs to the class-I pyridoxal-phosphate-dependent aminotransferase family.</text>
</comment>
<proteinExistence type="inferred from homology"/>
<dbReference type="EMBL" id="LANJ01000016">
    <property type="protein sequence ID" value="KKC38027.1"/>
    <property type="molecule type" value="Genomic_DNA"/>
</dbReference>
<keyword evidence="2" id="KW-0663">Pyridoxal phosphate</keyword>
<dbReference type="InterPro" id="IPR004839">
    <property type="entry name" value="Aminotransferase_I/II_large"/>
</dbReference>
<dbReference type="SMART" id="SM00345">
    <property type="entry name" value="HTH_GNTR"/>
    <property type="match status" value="1"/>
</dbReference>
<dbReference type="InterPro" id="IPR000524">
    <property type="entry name" value="Tscrpt_reg_HTH_GntR"/>
</dbReference>
<name>A0A0F5QAK2_9HYPH</name>
<dbReference type="GO" id="GO:0003700">
    <property type="term" value="F:DNA-binding transcription factor activity"/>
    <property type="evidence" value="ECO:0007669"/>
    <property type="project" value="InterPro"/>
</dbReference>
<dbReference type="InterPro" id="IPR036390">
    <property type="entry name" value="WH_DNA-bd_sf"/>
</dbReference>
<dbReference type="InterPro" id="IPR036388">
    <property type="entry name" value="WH-like_DNA-bd_sf"/>
</dbReference>
<sequence length="462" mass="49197">MRQAEAGATWVPSVHKDDGPLYLAVANAIGADIASGRLRAGDRLPPHRTLAESLGVDFTTISRAYKEAGRRGFVEGRVGQGTYIRAQSSGRLQPASGIVDMSMNMPPRFGNADLVERIWRDVASIQRGDGLELLLRYQEAGGSAGDRNAGAAWLAALLPEVVPERVLVAPGAQGALMATVGHLARAGDTILAEELTYPGFRALAQYLGLRVRPLAMDGQGILPDAFEAACAEDKPKALYCTPTLHNPTTATMGPERRLQIVEIARRFGVPIIEDDAYGMLPRQPIAPLAALAPELVYYISSLSKCLSPALRVAYIVAPNARAVAPLASNIRASTSIASPLTAAVATRWIETGTASNILKATRQETSERHRLLSRHLTTAISDPEAFHAWLPLTGPWDRHSFTAKLRSVGIGVVASDAFAVAEAPEAVRLGLGSVASREDLEVSLKTIAQILDQAPSFGGMVV</sequence>
<dbReference type="InterPro" id="IPR015421">
    <property type="entry name" value="PyrdxlP-dep_Trfase_major"/>
</dbReference>
<dbReference type="InterPro" id="IPR015424">
    <property type="entry name" value="PyrdxlP-dep_Trfase"/>
</dbReference>
<dbReference type="Pfam" id="PF00392">
    <property type="entry name" value="GntR"/>
    <property type="match status" value="1"/>
</dbReference>
<accession>A0A0F5QAK2</accession>
<dbReference type="Pfam" id="PF00155">
    <property type="entry name" value="Aminotran_1_2"/>
    <property type="match status" value="1"/>
</dbReference>
<dbReference type="OrthoDB" id="284307at2"/>
<dbReference type="PROSITE" id="PS50949">
    <property type="entry name" value="HTH_GNTR"/>
    <property type="match status" value="1"/>
</dbReference>
<organism evidence="7 8">
    <name type="scientific">Devosia epidermidihirudinis</name>
    <dbReference type="NCBI Taxonomy" id="1293439"/>
    <lineage>
        <taxon>Bacteria</taxon>
        <taxon>Pseudomonadati</taxon>
        <taxon>Pseudomonadota</taxon>
        <taxon>Alphaproteobacteria</taxon>
        <taxon>Hyphomicrobiales</taxon>
        <taxon>Devosiaceae</taxon>
        <taxon>Devosia</taxon>
    </lineage>
</organism>
<keyword evidence="3" id="KW-0805">Transcription regulation</keyword>
<keyword evidence="5" id="KW-0804">Transcription</keyword>
<gene>
    <name evidence="7" type="ORF">WH87_10400</name>
</gene>
<evidence type="ECO:0000256" key="4">
    <source>
        <dbReference type="ARBA" id="ARBA00023125"/>
    </source>
</evidence>
<evidence type="ECO:0000313" key="8">
    <source>
        <dbReference type="Proteomes" id="UP000033411"/>
    </source>
</evidence>
<dbReference type="RefSeq" id="WP_046139215.1">
    <property type="nucleotide sequence ID" value="NZ_LANJ01000016.1"/>
</dbReference>
<evidence type="ECO:0000256" key="5">
    <source>
        <dbReference type="ARBA" id="ARBA00023163"/>
    </source>
</evidence>
<feature type="domain" description="HTH gntR-type" evidence="6">
    <location>
        <begin position="19"/>
        <end position="87"/>
    </location>
</feature>
<keyword evidence="4" id="KW-0238">DNA-binding</keyword>
<dbReference type="PATRIC" id="fig|1293439.3.peg.1668"/>
<comment type="caution">
    <text evidence="7">The sequence shown here is derived from an EMBL/GenBank/DDBJ whole genome shotgun (WGS) entry which is preliminary data.</text>
</comment>
<dbReference type="SUPFAM" id="SSF46785">
    <property type="entry name" value="Winged helix' DNA-binding domain"/>
    <property type="match status" value="1"/>
</dbReference>
<evidence type="ECO:0000313" key="7">
    <source>
        <dbReference type="EMBL" id="KKC38027.1"/>
    </source>
</evidence>
<dbReference type="InterPro" id="IPR051446">
    <property type="entry name" value="HTH_trans_reg/aminotransferase"/>
</dbReference>
<dbReference type="STRING" id="1293439.WH87_10400"/>
<keyword evidence="8" id="KW-1185">Reference proteome</keyword>
<evidence type="ECO:0000256" key="2">
    <source>
        <dbReference type="ARBA" id="ARBA00022898"/>
    </source>
</evidence>
<dbReference type="PANTHER" id="PTHR46577:SF1">
    <property type="entry name" value="HTH-TYPE TRANSCRIPTIONAL REGULATORY PROTEIN GABR"/>
    <property type="match status" value="1"/>
</dbReference>
<dbReference type="PANTHER" id="PTHR46577">
    <property type="entry name" value="HTH-TYPE TRANSCRIPTIONAL REGULATORY PROTEIN GABR"/>
    <property type="match status" value="1"/>
</dbReference>
<evidence type="ECO:0000256" key="3">
    <source>
        <dbReference type="ARBA" id="ARBA00023015"/>
    </source>
</evidence>
<dbReference type="Gene3D" id="3.40.640.10">
    <property type="entry name" value="Type I PLP-dependent aspartate aminotransferase-like (Major domain)"/>
    <property type="match status" value="1"/>
</dbReference>
<dbReference type="GO" id="GO:0003677">
    <property type="term" value="F:DNA binding"/>
    <property type="evidence" value="ECO:0007669"/>
    <property type="project" value="UniProtKB-KW"/>
</dbReference>
<protein>
    <submittedName>
        <fullName evidence="7">GntR family transcriptional regulator</fullName>
    </submittedName>
</protein>
<dbReference type="SUPFAM" id="SSF53383">
    <property type="entry name" value="PLP-dependent transferases"/>
    <property type="match status" value="1"/>
</dbReference>
<dbReference type="CDD" id="cd00609">
    <property type="entry name" value="AAT_like"/>
    <property type="match status" value="1"/>
</dbReference>
<dbReference type="AlphaFoldDB" id="A0A0F5QAK2"/>
<dbReference type="Gene3D" id="1.10.10.10">
    <property type="entry name" value="Winged helix-like DNA-binding domain superfamily/Winged helix DNA-binding domain"/>
    <property type="match status" value="1"/>
</dbReference>
<evidence type="ECO:0000259" key="6">
    <source>
        <dbReference type="PROSITE" id="PS50949"/>
    </source>
</evidence>